<dbReference type="SUPFAM" id="SSF53474">
    <property type="entry name" value="alpha/beta-Hydrolases"/>
    <property type="match status" value="1"/>
</dbReference>
<protein>
    <recommendedName>
        <fullName evidence="1">AB hydrolase-1 domain-containing protein</fullName>
    </recommendedName>
</protein>
<comment type="caution">
    <text evidence="2">The sequence shown here is derived from an EMBL/GenBank/DDBJ whole genome shotgun (WGS) entry which is preliminary data.</text>
</comment>
<dbReference type="RefSeq" id="WP_345123321.1">
    <property type="nucleotide sequence ID" value="NZ_BAABAT010000003.1"/>
</dbReference>
<dbReference type="InterPro" id="IPR000073">
    <property type="entry name" value="AB_hydrolase_1"/>
</dbReference>
<sequence>MLTVTSADGTTIAYRRLGDAGPAVILVHGGGQSGRHLEALAAILAADGFTAYVPDRRGRGGSGPAGAGYGIATERADLAALMAATGAGLLFGMSSGGLIVLDAARHLPGVRAVAVYEPPLSVGGSTPLGWVGRYERELAAGDPAGAAVTAMRGTRTGGPLLRLVPRWLLRRALSAALGAASAPADMRAASAPADVRAASAPDAMGARPGRRRLLRVVLWPLRRLDRRRSPAAVTPATGAPAAVTPAAGAAGAGAVTAGAGAGERAAALRELAATMGLDARLVADSEGTLEDYRDLATPVLLLGGGRSPRYLRRTLRRLAAVLPDATLTVRRRAGHDVPTDTSELREFFQRRSK</sequence>
<reference evidence="3" key="1">
    <citation type="journal article" date="2019" name="Int. J. Syst. Evol. Microbiol.">
        <title>The Global Catalogue of Microorganisms (GCM) 10K type strain sequencing project: providing services to taxonomists for standard genome sequencing and annotation.</title>
        <authorList>
            <consortium name="The Broad Institute Genomics Platform"/>
            <consortium name="The Broad Institute Genome Sequencing Center for Infectious Disease"/>
            <person name="Wu L."/>
            <person name="Ma J."/>
        </authorList>
    </citation>
    <scope>NUCLEOTIDE SEQUENCE [LARGE SCALE GENOMIC DNA]</scope>
    <source>
        <strain evidence="3">JCM 17441</strain>
    </source>
</reference>
<dbReference type="Proteomes" id="UP001500620">
    <property type="component" value="Unassembled WGS sequence"/>
</dbReference>
<keyword evidence="3" id="KW-1185">Reference proteome</keyword>
<dbReference type="Pfam" id="PF00561">
    <property type="entry name" value="Abhydrolase_1"/>
    <property type="match status" value="1"/>
</dbReference>
<feature type="domain" description="AB hydrolase-1" evidence="1">
    <location>
        <begin position="22"/>
        <end position="118"/>
    </location>
</feature>
<dbReference type="InterPro" id="IPR050228">
    <property type="entry name" value="Carboxylesterase_BioH"/>
</dbReference>
<gene>
    <name evidence="2" type="ORF">GCM10022255_018570</name>
</gene>
<dbReference type="PANTHER" id="PTHR43194">
    <property type="entry name" value="HYDROLASE ALPHA/BETA FOLD FAMILY"/>
    <property type="match status" value="1"/>
</dbReference>
<dbReference type="InterPro" id="IPR029058">
    <property type="entry name" value="AB_hydrolase_fold"/>
</dbReference>
<dbReference type="EMBL" id="BAABAT010000003">
    <property type="protein sequence ID" value="GAA4246606.1"/>
    <property type="molecule type" value="Genomic_DNA"/>
</dbReference>
<dbReference type="PANTHER" id="PTHR43194:SF5">
    <property type="entry name" value="PIMELOYL-[ACYL-CARRIER PROTEIN] METHYL ESTER ESTERASE"/>
    <property type="match status" value="1"/>
</dbReference>
<evidence type="ECO:0000313" key="2">
    <source>
        <dbReference type="EMBL" id="GAA4246606.1"/>
    </source>
</evidence>
<accession>A0ABP8D356</accession>
<evidence type="ECO:0000259" key="1">
    <source>
        <dbReference type="Pfam" id="PF00561"/>
    </source>
</evidence>
<evidence type="ECO:0000313" key="3">
    <source>
        <dbReference type="Proteomes" id="UP001500620"/>
    </source>
</evidence>
<dbReference type="Gene3D" id="3.40.50.1820">
    <property type="entry name" value="alpha/beta hydrolase"/>
    <property type="match status" value="2"/>
</dbReference>
<name>A0ABP8D356_9ACTN</name>
<proteinExistence type="predicted"/>
<organism evidence="2 3">
    <name type="scientific">Dactylosporangium darangshiense</name>
    <dbReference type="NCBI Taxonomy" id="579108"/>
    <lineage>
        <taxon>Bacteria</taxon>
        <taxon>Bacillati</taxon>
        <taxon>Actinomycetota</taxon>
        <taxon>Actinomycetes</taxon>
        <taxon>Micromonosporales</taxon>
        <taxon>Micromonosporaceae</taxon>
        <taxon>Dactylosporangium</taxon>
    </lineage>
</organism>